<dbReference type="InterPro" id="IPR012337">
    <property type="entry name" value="RNaseH-like_sf"/>
</dbReference>
<dbReference type="OrthoDB" id="1432818at2759"/>
<dbReference type="Pfam" id="PF05699">
    <property type="entry name" value="Dimer_Tnp_hAT"/>
    <property type="match status" value="1"/>
</dbReference>
<comment type="caution">
    <text evidence="3">The sequence shown here is derived from an EMBL/GenBank/DDBJ whole genome shotgun (WGS) entry which is preliminary data.</text>
</comment>
<evidence type="ECO:0000313" key="3">
    <source>
        <dbReference type="EMBL" id="MQL78400.1"/>
    </source>
</evidence>
<feature type="compositionally biased region" description="Acidic residues" evidence="1">
    <location>
        <begin position="124"/>
        <end position="138"/>
    </location>
</feature>
<evidence type="ECO:0000313" key="4">
    <source>
        <dbReference type="Proteomes" id="UP000652761"/>
    </source>
</evidence>
<organism evidence="3 4">
    <name type="scientific">Colocasia esculenta</name>
    <name type="common">Wild taro</name>
    <name type="synonym">Arum esculentum</name>
    <dbReference type="NCBI Taxonomy" id="4460"/>
    <lineage>
        <taxon>Eukaryota</taxon>
        <taxon>Viridiplantae</taxon>
        <taxon>Streptophyta</taxon>
        <taxon>Embryophyta</taxon>
        <taxon>Tracheophyta</taxon>
        <taxon>Spermatophyta</taxon>
        <taxon>Magnoliopsida</taxon>
        <taxon>Liliopsida</taxon>
        <taxon>Araceae</taxon>
        <taxon>Aroideae</taxon>
        <taxon>Colocasieae</taxon>
        <taxon>Colocasia</taxon>
    </lineage>
</organism>
<gene>
    <name evidence="3" type="ORF">Taro_010834</name>
</gene>
<dbReference type="EMBL" id="NMUH01000398">
    <property type="protein sequence ID" value="MQL78400.1"/>
    <property type="molecule type" value="Genomic_DNA"/>
</dbReference>
<feature type="compositionally biased region" description="Basic and acidic residues" evidence="1">
    <location>
        <begin position="111"/>
        <end position="123"/>
    </location>
</feature>
<reference evidence="3" key="1">
    <citation type="submission" date="2017-07" db="EMBL/GenBank/DDBJ databases">
        <title>Taro Niue Genome Assembly and Annotation.</title>
        <authorList>
            <person name="Atibalentja N."/>
            <person name="Keating K."/>
            <person name="Fields C.J."/>
        </authorList>
    </citation>
    <scope>NUCLEOTIDE SEQUENCE</scope>
    <source>
        <strain evidence="3">Niue_2</strain>
        <tissue evidence="3">Leaf</tissue>
    </source>
</reference>
<protein>
    <recommendedName>
        <fullName evidence="2">HAT C-terminal dimerisation domain-containing protein</fullName>
    </recommendedName>
</protein>
<feature type="domain" description="HAT C-terminal dimerisation" evidence="2">
    <location>
        <begin position="7"/>
        <end position="61"/>
    </location>
</feature>
<accession>A0A843U8V3</accession>
<sequence>LVGWLGSKTSHLQKMVIRILSLTCSASSYEHNWSTFEQVHTKKRNRLEQKKLNDLVFVQYNQRLQDRYLQFQKADLDPIMLDDIDDCNEWIAYPQDEQDLVKRCRSYMGKTVDRSEEVDSKETSEDEHEELPIQDDSDSYNSDEKN</sequence>
<name>A0A843U8V3_COLES</name>
<dbReference type="Proteomes" id="UP000652761">
    <property type="component" value="Unassembled WGS sequence"/>
</dbReference>
<feature type="non-terminal residue" evidence="3">
    <location>
        <position position="146"/>
    </location>
</feature>
<dbReference type="InterPro" id="IPR008906">
    <property type="entry name" value="HATC_C_dom"/>
</dbReference>
<evidence type="ECO:0000256" key="1">
    <source>
        <dbReference type="SAM" id="MobiDB-lite"/>
    </source>
</evidence>
<keyword evidence="4" id="KW-1185">Reference proteome</keyword>
<dbReference type="GO" id="GO:0046983">
    <property type="term" value="F:protein dimerization activity"/>
    <property type="evidence" value="ECO:0007669"/>
    <property type="project" value="InterPro"/>
</dbReference>
<dbReference type="SUPFAM" id="SSF53098">
    <property type="entry name" value="Ribonuclease H-like"/>
    <property type="match status" value="1"/>
</dbReference>
<dbReference type="AlphaFoldDB" id="A0A843U8V3"/>
<proteinExistence type="predicted"/>
<feature type="region of interest" description="Disordered" evidence="1">
    <location>
        <begin position="111"/>
        <end position="146"/>
    </location>
</feature>
<evidence type="ECO:0000259" key="2">
    <source>
        <dbReference type="Pfam" id="PF05699"/>
    </source>
</evidence>